<keyword evidence="1 2" id="KW-0694">RNA-binding</keyword>
<evidence type="ECO:0000256" key="1">
    <source>
        <dbReference type="ARBA" id="ARBA00022884"/>
    </source>
</evidence>
<evidence type="ECO:0000256" key="2">
    <source>
        <dbReference type="PROSITE-ProRule" id="PRU00176"/>
    </source>
</evidence>
<gene>
    <name evidence="5" type="ORF">NESM_000055600</name>
</gene>
<evidence type="ECO:0000259" key="4">
    <source>
        <dbReference type="PROSITE" id="PS50102"/>
    </source>
</evidence>
<accession>A0AAW0F375</accession>
<dbReference type="InterPro" id="IPR000504">
    <property type="entry name" value="RRM_dom"/>
</dbReference>
<feature type="compositionally biased region" description="Polar residues" evidence="3">
    <location>
        <begin position="395"/>
        <end position="419"/>
    </location>
</feature>
<evidence type="ECO:0000256" key="3">
    <source>
        <dbReference type="SAM" id="MobiDB-lite"/>
    </source>
</evidence>
<dbReference type="Gene3D" id="3.30.70.330">
    <property type="match status" value="2"/>
</dbReference>
<dbReference type="Pfam" id="PF00076">
    <property type="entry name" value="RRM_1"/>
    <property type="match status" value="2"/>
</dbReference>
<dbReference type="InterPro" id="IPR052462">
    <property type="entry name" value="SLIRP/GR-RBP-like"/>
</dbReference>
<reference evidence="5 6" key="1">
    <citation type="journal article" date="2021" name="MBio">
        <title>A New Model Trypanosomatid, Novymonas esmeraldas: Genomic Perception of Its 'Candidatus Pandoraea novymonadis' Endosymbiont.</title>
        <authorList>
            <person name="Zakharova A."/>
            <person name="Saura A."/>
            <person name="Butenko A."/>
            <person name="Podesvova L."/>
            <person name="Warmusova S."/>
            <person name="Kostygov A.Y."/>
            <person name="Nenarokova A."/>
            <person name="Lukes J."/>
            <person name="Opperdoes F.R."/>
            <person name="Yurchenko V."/>
        </authorList>
    </citation>
    <scope>NUCLEOTIDE SEQUENCE [LARGE SCALE GENOMIC DNA]</scope>
    <source>
        <strain evidence="5 6">E262AT.01</strain>
    </source>
</reference>
<dbReference type="PROSITE" id="PS50102">
    <property type="entry name" value="RRM"/>
    <property type="match status" value="2"/>
</dbReference>
<feature type="region of interest" description="Disordered" evidence="3">
    <location>
        <begin position="37"/>
        <end position="108"/>
    </location>
</feature>
<feature type="compositionally biased region" description="Polar residues" evidence="3">
    <location>
        <begin position="55"/>
        <end position="66"/>
    </location>
</feature>
<sequence>MIPRRSSSCVSLRTHRKLCLRAAAPAALLPSALLLPSATAPRSGNKSRADDADTPNKSCNETTTPPAVNAAEVLEKRVSPAKIVSESSSSSSASNHSQPAAAAVAQRKRAAVTSARSASGAAVPAKRRGTRASAATALATSAAAAEENNLHNSNLFIRNLDTRVTQAELEAAFAKHGTILSSAVMRNIHTGASLGTAFVRMSSHEEARHTMDAMSGAHLGTRPISVQWAKRHEGAPVGEARKKIMKLFVRNVPLDCTKADLEALFGHYGPVRQVTLHKDTSPVEDEAMVRLIAFVIYAEEGAAELASSEVHNTRPFESCNGIPIMVKLAEDLAKHTRGHGRHHAQRADEPTPSSGRARTRGTAGGARPDSGRASGTDATHHTTTATSVSAAITPCSLNESAAPSPHSGQHSGMRETTSTTFHCPCSPPLHSGCVPLPMLSPPDAASTGCVQRPCHGHGGVTPFSPQPPNLLQSPVTAPFVFGGAMPALGLAAPTAGAAVVAPTSPFATDGQRPSSTDFSSYPMSHYTPHRSAAALAAAVPQFCDYAACPPSVPYYGQHHFYSAPPPLSASTPSMPSSYHVPAAHLAPEYLEGSNTAATAAAAVSIPIPRSAANPVPTRCESASQTVEVVLDAEGDSAARGGQSMARPSPHAAPSSSPAFPGAATTTTPKSPQTYRHNPYANCSFVSVR</sequence>
<feature type="domain" description="RRM" evidence="4">
    <location>
        <begin position="245"/>
        <end position="331"/>
    </location>
</feature>
<comment type="caution">
    <text evidence="5">The sequence shown here is derived from an EMBL/GenBank/DDBJ whole genome shotgun (WGS) entry which is preliminary data.</text>
</comment>
<dbReference type="SMART" id="SM00360">
    <property type="entry name" value="RRM"/>
    <property type="match status" value="2"/>
</dbReference>
<proteinExistence type="predicted"/>
<dbReference type="FunFam" id="3.30.70.330:FF:000835">
    <property type="entry name" value="RNA binding protein, putative"/>
    <property type="match status" value="1"/>
</dbReference>
<dbReference type="SUPFAM" id="SSF54928">
    <property type="entry name" value="RNA-binding domain, RBD"/>
    <property type="match status" value="1"/>
</dbReference>
<feature type="region of interest" description="Disordered" evidence="3">
    <location>
        <begin position="334"/>
        <end position="419"/>
    </location>
</feature>
<dbReference type="InterPro" id="IPR012677">
    <property type="entry name" value="Nucleotide-bd_a/b_plait_sf"/>
</dbReference>
<feature type="compositionally biased region" description="Low complexity" evidence="3">
    <location>
        <begin position="80"/>
        <end position="105"/>
    </location>
</feature>
<dbReference type="GO" id="GO:0003723">
    <property type="term" value="F:RNA binding"/>
    <property type="evidence" value="ECO:0007669"/>
    <property type="project" value="UniProtKB-UniRule"/>
</dbReference>
<dbReference type="InterPro" id="IPR035979">
    <property type="entry name" value="RBD_domain_sf"/>
</dbReference>
<feature type="domain" description="RRM" evidence="4">
    <location>
        <begin position="153"/>
        <end position="231"/>
    </location>
</feature>
<keyword evidence="6" id="KW-1185">Reference proteome</keyword>
<feature type="compositionally biased region" description="Low complexity" evidence="3">
    <location>
        <begin position="373"/>
        <end position="393"/>
    </location>
</feature>
<dbReference type="Proteomes" id="UP001430356">
    <property type="component" value="Unassembled WGS sequence"/>
</dbReference>
<dbReference type="PANTHER" id="PTHR48027">
    <property type="entry name" value="HETEROGENEOUS NUCLEAR RIBONUCLEOPROTEIN 87F-RELATED"/>
    <property type="match status" value="1"/>
</dbReference>
<protein>
    <submittedName>
        <fullName evidence="5">RNA binding protein</fullName>
    </submittedName>
</protein>
<name>A0AAW0F375_9TRYP</name>
<organism evidence="5 6">
    <name type="scientific">Novymonas esmeraldas</name>
    <dbReference type="NCBI Taxonomy" id="1808958"/>
    <lineage>
        <taxon>Eukaryota</taxon>
        <taxon>Discoba</taxon>
        <taxon>Euglenozoa</taxon>
        <taxon>Kinetoplastea</taxon>
        <taxon>Metakinetoplastina</taxon>
        <taxon>Trypanosomatida</taxon>
        <taxon>Trypanosomatidae</taxon>
        <taxon>Novymonas</taxon>
    </lineage>
</organism>
<feature type="compositionally biased region" description="Low complexity" evidence="3">
    <location>
        <begin position="645"/>
        <end position="668"/>
    </location>
</feature>
<dbReference type="AlphaFoldDB" id="A0AAW0F375"/>
<feature type="region of interest" description="Disordered" evidence="3">
    <location>
        <begin position="636"/>
        <end position="678"/>
    </location>
</feature>
<evidence type="ECO:0000313" key="6">
    <source>
        <dbReference type="Proteomes" id="UP001430356"/>
    </source>
</evidence>
<feature type="compositionally biased region" description="Basic residues" evidence="3">
    <location>
        <begin position="335"/>
        <end position="344"/>
    </location>
</feature>
<evidence type="ECO:0000313" key="5">
    <source>
        <dbReference type="EMBL" id="KAK7200061.1"/>
    </source>
</evidence>
<dbReference type="EMBL" id="JAECZO010000003">
    <property type="protein sequence ID" value="KAK7200061.1"/>
    <property type="molecule type" value="Genomic_DNA"/>
</dbReference>